<protein>
    <submittedName>
        <fullName evidence="2">Uncharacterized protein</fullName>
    </submittedName>
</protein>
<dbReference type="Proteomes" id="UP000527143">
    <property type="component" value="Unassembled WGS sequence"/>
</dbReference>
<evidence type="ECO:0000256" key="1">
    <source>
        <dbReference type="SAM" id="SignalP"/>
    </source>
</evidence>
<reference evidence="2 3" key="1">
    <citation type="submission" date="2020-08" db="EMBL/GenBank/DDBJ databases">
        <title>Genomic Encyclopedia of Type Strains, Phase IV (KMG-IV): sequencing the most valuable type-strain genomes for metagenomic binning, comparative biology and taxonomic classification.</title>
        <authorList>
            <person name="Goeker M."/>
        </authorList>
    </citation>
    <scope>NUCLEOTIDE SEQUENCE [LARGE SCALE GENOMIC DNA]</scope>
    <source>
        <strain evidence="2 3">DSM 26736</strain>
    </source>
</reference>
<proteinExistence type="predicted"/>
<accession>A0A840YFB4</accession>
<name>A0A840YFB4_9SPHN</name>
<keyword evidence="3" id="KW-1185">Reference proteome</keyword>
<dbReference type="RefSeq" id="WP_184088412.1">
    <property type="nucleotide sequence ID" value="NZ_JACIJF010000008.1"/>
</dbReference>
<evidence type="ECO:0000313" key="2">
    <source>
        <dbReference type="EMBL" id="MBB5711514.1"/>
    </source>
</evidence>
<comment type="caution">
    <text evidence="2">The sequence shown here is derived from an EMBL/GenBank/DDBJ whole genome shotgun (WGS) entry which is preliminary data.</text>
</comment>
<organism evidence="2 3">
    <name type="scientific">Sphingomonas xinjiangensis</name>
    <dbReference type="NCBI Taxonomy" id="643568"/>
    <lineage>
        <taxon>Bacteria</taxon>
        <taxon>Pseudomonadati</taxon>
        <taxon>Pseudomonadota</taxon>
        <taxon>Alphaproteobacteria</taxon>
        <taxon>Sphingomonadales</taxon>
        <taxon>Sphingomonadaceae</taxon>
        <taxon>Sphingomonas</taxon>
    </lineage>
</organism>
<keyword evidence="1" id="KW-0732">Signal</keyword>
<feature type="signal peptide" evidence="1">
    <location>
        <begin position="1"/>
        <end position="19"/>
    </location>
</feature>
<feature type="chain" id="PRO_5032457484" evidence="1">
    <location>
        <begin position="20"/>
        <end position="104"/>
    </location>
</feature>
<dbReference type="AlphaFoldDB" id="A0A840YFB4"/>
<dbReference type="EMBL" id="JACIJF010000008">
    <property type="protein sequence ID" value="MBB5711514.1"/>
    <property type="molecule type" value="Genomic_DNA"/>
</dbReference>
<gene>
    <name evidence="2" type="ORF">FHT02_002760</name>
</gene>
<evidence type="ECO:0000313" key="3">
    <source>
        <dbReference type="Proteomes" id="UP000527143"/>
    </source>
</evidence>
<sequence>MSRGPDAATLLGRALLASAADAGCAAALAHADWTRWASATFTGARHRIVMRAGTSPLLNAWLAGLSEAEFALRRHLLADIAVTQVDRHDGWTEFCLEALTVEER</sequence>